<dbReference type="AlphaFoldDB" id="A0A812ZQQ2"/>
<feature type="compositionally biased region" description="Basic and acidic residues" evidence="1">
    <location>
        <begin position="531"/>
        <end position="548"/>
    </location>
</feature>
<dbReference type="EMBL" id="CAJNJA010049142">
    <property type="protein sequence ID" value="CAE7835844.1"/>
    <property type="molecule type" value="Genomic_DNA"/>
</dbReference>
<name>A0A812ZQQ2_9DINO</name>
<feature type="region of interest" description="Disordered" evidence="1">
    <location>
        <begin position="442"/>
        <end position="560"/>
    </location>
</feature>
<keyword evidence="3" id="KW-1185">Reference proteome</keyword>
<feature type="region of interest" description="Disordered" evidence="1">
    <location>
        <begin position="297"/>
        <end position="427"/>
    </location>
</feature>
<dbReference type="OrthoDB" id="10622217at2759"/>
<accession>A0A812ZQQ2</accession>
<dbReference type="Proteomes" id="UP000601435">
    <property type="component" value="Unassembled WGS sequence"/>
</dbReference>
<feature type="compositionally biased region" description="Basic and acidic residues" evidence="1">
    <location>
        <begin position="507"/>
        <end position="516"/>
    </location>
</feature>
<sequence>MGHLKRILMEAWAPHRLDELEKEPDECEGDEFGDDDADEELLRGDSLEVSEEKDSLWGQELQALGESSGQEQRVEESGDYWGDGSSGLLNNDEAPAAPADAQVEGPEDSSSVKNHEAPAAPADVQAEGPEDSSLVKNHEAPAAPADVVDISDDDGGPTEPIPPRNDPIELIKKRLEKAKEQKTKFRRDAPDTASSCADPSRMETQCGFDVMAYVKEWDAPTVLVEDSQPPFQSNPLEPAVEPKATVEAVTNQPETVPEDLPELAKSTVTLTEIKSTEEAVANQPATVPEALPKLAKSMRSVKANEASVSNQSAVEAENSEVLCADPKATEEARADPSTAKCEDSAPLCADPKASEEAHSDPSTAKCEDSAPLCVDPKASEEAQSDPSTAKGPVETAPPKKSKTSPKALPDPPVTKLPALTRGTPLLLSEPLQSKADVYQEAEAQVVTTKQDQDAMMAAVQKEQPKVGPKRGRGRGRGGPAKGEQETGRGRATGRGRGGRGRGGRGAGKPEEPKAEETPSVNGERPKKKAKVAAEGKATKDQKSEETPSAKKKPAKASAANASIAVVISVANKKATLAQNIKYAVMMAAVLEPSEGEVTPEVQANLAQMKMDFLGMDD</sequence>
<feature type="region of interest" description="Disordered" evidence="1">
    <location>
        <begin position="225"/>
        <end position="244"/>
    </location>
</feature>
<evidence type="ECO:0000313" key="2">
    <source>
        <dbReference type="EMBL" id="CAE7835844.1"/>
    </source>
</evidence>
<protein>
    <submittedName>
        <fullName evidence="2">Uncharacterized protein</fullName>
    </submittedName>
</protein>
<proteinExistence type="predicted"/>
<organism evidence="2 3">
    <name type="scientific">Symbiodinium necroappetens</name>
    <dbReference type="NCBI Taxonomy" id="1628268"/>
    <lineage>
        <taxon>Eukaryota</taxon>
        <taxon>Sar</taxon>
        <taxon>Alveolata</taxon>
        <taxon>Dinophyceae</taxon>
        <taxon>Suessiales</taxon>
        <taxon>Symbiodiniaceae</taxon>
        <taxon>Symbiodinium</taxon>
    </lineage>
</organism>
<evidence type="ECO:0000256" key="1">
    <source>
        <dbReference type="SAM" id="MobiDB-lite"/>
    </source>
</evidence>
<feature type="compositionally biased region" description="Low complexity" evidence="1">
    <location>
        <begin position="88"/>
        <end position="101"/>
    </location>
</feature>
<gene>
    <name evidence="2" type="ORF">SNEC2469_LOCUS25125</name>
</gene>
<feature type="compositionally biased region" description="Basic and acidic residues" evidence="1">
    <location>
        <begin position="166"/>
        <end position="190"/>
    </location>
</feature>
<comment type="caution">
    <text evidence="2">The sequence shown here is derived from an EMBL/GenBank/DDBJ whole genome shotgun (WGS) entry which is preliminary data.</text>
</comment>
<feature type="region of interest" description="Disordered" evidence="1">
    <location>
        <begin position="47"/>
        <end position="201"/>
    </location>
</feature>
<evidence type="ECO:0000313" key="3">
    <source>
        <dbReference type="Proteomes" id="UP000601435"/>
    </source>
</evidence>
<reference evidence="2" key="1">
    <citation type="submission" date="2021-02" db="EMBL/GenBank/DDBJ databases">
        <authorList>
            <person name="Dougan E. K."/>
            <person name="Rhodes N."/>
            <person name="Thang M."/>
            <person name="Chan C."/>
        </authorList>
    </citation>
    <scope>NUCLEOTIDE SEQUENCE</scope>
</reference>
<feature type="non-terminal residue" evidence="2">
    <location>
        <position position="617"/>
    </location>
</feature>
<feature type="compositionally biased region" description="Basic residues" evidence="1">
    <location>
        <begin position="491"/>
        <end position="502"/>
    </location>
</feature>